<sequence>MGKGHKRGRGESEGQESRNKSKAAKLAQKEVLPEPEWVFDEERSLRKIEPYWFTHRTMAKGRWWKRELFEVFCKEFQDQAPDYYRRAILAGKISVNNEKKPLDYVLNNGDLVCHSTHRHEPPVANHKINVIHEDGEILVIDKPPSIPVHPSGRYNYNTVLEILQSKEYGYRNLFSVNRIDRLTSGILLLALTKDKATQLATELAERNVSKTYLCRVRGKFPQGKTPCLEPILVVSNKLGVNVVDPLGRPCETHFTLLSYNPDTDTSVVQCEPKTGRTHQIRVHLQFLGHPIANDPLYCNEKLWGTDMGKGGVKNKEIVLERIKAAKDLADLGLGDDDDVKAENAGTDSKKDALIPSSIPGDSLDADEFPCPECSIRRPDPDGKKLLIYLHCGNIQGKGGRMRQRCRDGLNQTLLNKATVKFERLKFDTSGSVGYFGGYT</sequence>
<name>A0A1Y2CR01_9FUNG</name>
<organism evidence="5 6">
    <name type="scientific">Rhizoclosmatium globosum</name>
    <dbReference type="NCBI Taxonomy" id="329046"/>
    <lineage>
        <taxon>Eukaryota</taxon>
        <taxon>Fungi</taxon>
        <taxon>Fungi incertae sedis</taxon>
        <taxon>Chytridiomycota</taxon>
        <taxon>Chytridiomycota incertae sedis</taxon>
        <taxon>Chytridiomycetes</taxon>
        <taxon>Chytridiales</taxon>
        <taxon>Chytriomycetaceae</taxon>
        <taxon>Rhizoclosmatium</taxon>
    </lineage>
</organism>
<gene>
    <name evidence="5" type="ORF">BCR33DRAFT_695218</name>
</gene>
<comment type="catalytic activity">
    <reaction evidence="2">
        <text>a uridine in RNA = a pseudouridine in RNA</text>
        <dbReference type="Rhea" id="RHEA:48348"/>
        <dbReference type="Rhea" id="RHEA-COMP:12068"/>
        <dbReference type="Rhea" id="RHEA-COMP:12069"/>
        <dbReference type="ChEBI" id="CHEBI:65314"/>
        <dbReference type="ChEBI" id="CHEBI:65315"/>
    </reaction>
</comment>
<dbReference type="GO" id="GO:0000455">
    <property type="term" value="P:enzyme-directed rRNA pseudouridine synthesis"/>
    <property type="evidence" value="ECO:0007669"/>
    <property type="project" value="TreeGrafter"/>
</dbReference>
<evidence type="ECO:0000313" key="5">
    <source>
        <dbReference type="EMBL" id="ORY49393.1"/>
    </source>
</evidence>
<dbReference type="NCBIfam" id="TIGR00005">
    <property type="entry name" value="rluA_subfam"/>
    <property type="match status" value="1"/>
</dbReference>
<dbReference type="OrthoDB" id="424794at2759"/>
<feature type="region of interest" description="Disordered" evidence="3">
    <location>
        <begin position="1"/>
        <end position="28"/>
    </location>
</feature>
<dbReference type="Proteomes" id="UP000193642">
    <property type="component" value="Unassembled WGS sequence"/>
</dbReference>
<feature type="domain" description="Pseudouridine synthase RsuA/RluA-like" evidence="4">
    <location>
        <begin position="137"/>
        <end position="285"/>
    </location>
</feature>
<dbReference type="CDD" id="cd02557">
    <property type="entry name" value="PseudoU_synth_ScRIB2"/>
    <property type="match status" value="1"/>
</dbReference>
<comment type="function">
    <text evidence="2">Responsible for synthesis of pseudouridine from uracil.</text>
</comment>
<keyword evidence="6" id="KW-1185">Reference proteome</keyword>
<evidence type="ECO:0000313" key="6">
    <source>
        <dbReference type="Proteomes" id="UP000193642"/>
    </source>
</evidence>
<dbReference type="EMBL" id="MCGO01000009">
    <property type="protein sequence ID" value="ORY49393.1"/>
    <property type="molecule type" value="Genomic_DNA"/>
</dbReference>
<evidence type="ECO:0000259" key="4">
    <source>
        <dbReference type="Pfam" id="PF00849"/>
    </source>
</evidence>
<dbReference type="AlphaFoldDB" id="A0A1Y2CR01"/>
<dbReference type="GO" id="GO:0009982">
    <property type="term" value="F:pseudouridine synthase activity"/>
    <property type="evidence" value="ECO:0007669"/>
    <property type="project" value="InterPro"/>
</dbReference>
<evidence type="ECO:0000256" key="2">
    <source>
        <dbReference type="RuleBase" id="RU362028"/>
    </source>
</evidence>
<dbReference type="InterPro" id="IPR020103">
    <property type="entry name" value="PsdUridine_synth_cat_dom_sf"/>
</dbReference>
<dbReference type="Pfam" id="PF00849">
    <property type="entry name" value="PseudoU_synth_2"/>
    <property type="match status" value="1"/>
</dbReference>
<evidence type="ECO:0000256" key="1">
    <source>
        <dbReference type="PIRSR" id="PIRSR606225-1"/>
    </source>
</evidence>
<accession>A0A1Y2CR01</accession>
<dbReference type="InterPro" id="IPR006145">
    <property type="entry name" value="PsdUridine_synth_RsuA/RluA"/>
</dbReference>
<dbReference type="Gene3D" id="3.30.2350.10">
    <property type="entry name" value="Pseudouridine synthase"/>
    <property type="match status" value="1"/>
</dbReference>
<protein>
    <recommendedName>
        <fullName evidence="2">Pseudouridine synthase</fullName>
        <ecNumber evidence="2">5.4.99.-</ecNumber>
    </recommendedName>
</protein>
<feature type="compositionally biased region" description="Basic and acidic residues" evidence="3">
    <location>
        <begin position="9"/>
        <end position="19"/>
    </location>
</feature>
<dbReference type="STRING" id="329046.A0A1Y2CR01"/>
<feature type="active site" evidence="1">
    <location>
        <position position="180"/>
    </location>
</feature>
<proteinExistence type="inferred from homology"/>
<dbReference type="PANTHER" id="PTHR21600">
    <property type="entry name" value="MITOCHONDRIAL RNA PSEUDOURIDINE SYNTHASE"/>
    <property type="match status" value="1"/>
</dbReference>
<dbReference type="PROSITE" id="PS01129">
    <property type="entry name" value="PSI_RLU"/>
    <property type="match status" value="1"/>
</dbReference>
<evidence type="ECO:0000256" key="3">
    <source>
        <dbReference type="SAM" id="MobiDB-lite"/>
    </source>
</evidence>
<dbReference type="InterPro" id="IPR006224">
    <property type="entry name" value="PsdUridine_synth_RluA-like_CS"/>
</dbReference>
<dbReference type="GO" id="GO:0003723">
    <property type="term" value="F:RNA binding"/>
    <property type="evidence" value="ECO:0007669"/>
    <property type="project" value="InterPro"/>
</dbReference>
<keyword evidence="2" id="KW-0413">Isomerase</keyword>
<reference evidence="5 6" key="1">
    <citation type="submission" date="2016-07" db="EMBL/GenBank/DDBJ databases">
        <title>Pervasive Adenine N6-methylation of Active Genes in Fungi.</title>
        <authorList>
            <consortium name="DOE Joint Genome Institute"/>
            <person name="Mondo S.J."/>
            <person name="Dannebaum R.O."/>
            <person name="Kuo R.C."/>
            <person name="Labutti K."/>
            <person name="Haridas S."/>
            <person name="Kuo A."/>
            <person name="Salamov A."/>
            <person name="Ahrendt S.R."/>
            <person name="Lipzen A."/>
            <person name="Sullivan W."/>
            <person name="Andreopoulos W.B."/>
            <person name="Clum A."/>
            <person name="Lindquist E."/>
            <person name="Daum C."/>
            <person name="Ramamoorthy G.K."/>
            <person name="Gryganskyi A."/>
            <person name="Culley D."/>
            <person name="Magnuson J.K."/>
            <person name="James T.Y."/>
            <person name="O'Malley M.A."/>
            <person name="Stajich J.E."/>
            <person name="Spatafora J.W."/>
            <person name="Visel A."/>
            <person name="Grigoriev I.V."/>
        </authorList>
    </citation>
    <scope>NUCLEOTIDE SEQUENCE [LARGE SCALE GENOMIC DNA]</scope>
    <source>
        <strain evidence="5 6">JEL800</strain>
    </source>
</reference>
<comment type="caution">
    <text evidence="5">The sequence shown here is derived from an EMBL/GenBank/DDBJ whole genome shotgun (WGS) entry which is preliminary data.</text>
</comment>
<comment type="similarity">
    <text evidence="2">Belongs to the pseudouridine synthase RluA family.</text>
</comment>
<dbReference type="InterPro" id="IPR006225">
    <property type="entry name" value="PsdUridine_synth_RluC/D"/>
</dbReference>
<dbReference type="EC" id="5.4.99.-" evidence="2"/>
<dbReference type="PANTHER" id="PTHR21600:SF40">
    <property type="entry name" value="PSEUDOURIDYLATE SYNTHASE RPUSD2"/>
    <property type="match status" value="1"/>
</dbReference>
<dbReference type="SUPFAM" id="SSF55120">
    <property type="entry name" value="Pseudouridine synthase"/>
    <property type="match status" value="1"/>
</dbReference>
<dbReference type="InterPro" id="IPR050188">
    <property type="entry name" value="RluA_PseudoU_synthase"/>
</dbReference>